<comment type="caution">
    <text evidence="3">The sequence shown here is derived from an EMBL/GenBank/DDBJ whole genome shotgun (WGS) entry which is preliminary data.</text>
</comment>
<organism evidence="3 4">
    <name type="scientific">Sphingomonas glacialis</name>
    <dbReference type="NCBI Taxonomy" id="658225"/>
    <lineage>
        <taxon>Bacteria</taxon>
        <taxon>Pseudomonadati</taxon>
        <taxon>Pseudomonadota</taxon>
        <taxon>Alphaproteobacteria</taxon>
        <taxon>Sphingomonadales</taxon>
        <taxon>Sphingomonadaceae</taxon>
        <taxon>Sphingomonas</taxon>
    </lineage>
</organism>
<dbReference type="Proteomes" id="UP000319931">
    <property type="component" value="Unassembled WGS sequence"/>
</dbReference>
<proteinExistence type="predicted"/>
<dbReference type="EMBL" id="RCZC01000001">
    <property type="protein sequence ID" value="TPG56047.1"/>
    <property type="molecule type" value="Genomic_DNA"/>
</dbReference>
<reference evidence="3 4" key="1">
    <citation type="journal article" date="2019" name="Environ. Microbiol.">
        <title>Species interactions and distinct microbial communities in high Arctic permafrost affected cryosols are associated with the CH4 and CO2 gas fluxes.</title>
        <authorList>
            <person name="Altshuler I."/>
            <person name="Hamel J."/>
            <person name="Turney S."/>
            <person name="Magnuson E."/>
            <person name="Levesque R."/>
            <person name="Greer C."/>
            <person name="Whyte L.G."/>
        </authorList>
    </citation>
    <scope>NUCLEOTIDE SEQUENCE [LARGE SCALE GENOMIC DNA]</scope>
    <source>
        <strain evidence="3 4">E6.1</strain>
    </source>
</reference>
<keyword evidence="4" id="KW-1185">Reference proteome</keyword>
<evidence type="ECO:0000256" key="2">
    <source>
        <dbReference type="SAM" id="Phobius"/>
    </source>
</evidence>
<gene>
    <name evidence="3" type="ORF">EAH76_00245</name>
</gene>
<evidence type="ECO:0000256" key="1">
    <source>
        <dbReference type="SAM" id="MobiDB-lite"/>
    </source>
</evidence>
<dbReference type="AlphaFoldDB" id="A0A502G278"/>
<keyword evidence="2" id="KW-1133">Transmembrane helix</keyword>
<evidence type="ECO:0000313" key="4">
    <source>
        <dbReference type="Proteomes" id="UP000319931"/>
    </source>
</evidence>
<dbReference type="OrthoDB" id="7574605at2"/>
<feature type="transmembrane region" description="Helical" evidence="2">
    <location>
        <begin position="35"/>
        <end position="55"/>
    </location>
</feature>
<sequence length="133" mass="13389">MAKTPTPKAPAKRPPAKRAPAQTAASSKLAISSNAAWSIGAVVVAAGAGLAAFLTRGRIASALAKASGTAEGHVPTDLLDPTRNADDRAVADFRPDMDAVMTAAEREALRPPVGKPSMTASNGSMNAMTAPAN</sequence>
<accession>A0A502G278</accession>
<feature type="region of interest" description="Disordered" evidence="1">
    <location>
        <begin position="104"/>
        <end position="133"/>
    </location>
</feature>
<keyword evidence="2" id="KW-0472">Membrane</keyword>
<evidence type="ECO:0000313" key="3">
    <source>
        <dbReference type="EMBL" id="TPG56047.1"/>
    </source>
</evidence>
<feature type="region of interest" description="Disordered" evidence="1">
    <location>
        <begin position="1"/>
        <end position="27"/>
    </location>
</feature>
<keyword evidence="2" id="KW-0812">Transmembrane</keyword>
<protein>
    <submittedName>
        <fullName evidence="3">Uncharacterized protein</fullName>
    </submittedName>
</protein>
<feature type="compositionally biased region" description="Polar residues" evidence="1">
    <location>
        <begin position="118"/>
        <end position="133"/>
    </location>
</feature>
<dbReference type="RefSeq" id="WP_140846608.1">
    <property type="nucleotide sequence ID" value="NZ_RCZC01000001.1"/>
</dbReference>
<name>A0A502G278_9SPHN</name>